<dbReference type="EMBL" id="QXIW01000031">
    <property type="protein sequence ID" value="RIE12118.1"/>
    <property type="molecule type" value="Genomic_DNA"/>
</dbReference>
<evidence type="ECO:0000256" key="1">
    <source>
        <dbReference type="SAM" id="SignalP"/>
    </source>
</evidence>
<dbReference type="EMBL" id="QXIX01000017">
    <property type="protein sequence ID" value="RIE14982.1"/>
    <property type="molecule type" value="Genomic_DNA"/>
</dbReference>
<evidence type="ECO:0000313" key="3">
    <source>
        <dbReference type="EMBL" id="RIE12118.1"/>
    </source>
</evidence>
<dbReference type="Proteomes" id="UP000265724">
    <property type="component" value="Unassembled WGS sequence"/>
</dbReference>
<comment type="caution">
    <text evidence="3">The sequence shown here is derived from an EMBL/GenBank/DDBJ whole genome shotgun (WGS) entry which is preliminary data.</text>
</comment>
<dbReference type="Pfam" id="PF16111">
    <property type="entry name" value="DUF4829"/>
    <property type="match status" value="1"/>
</dbReference>
<gene>
    <name evidence="4" type="ORF">SMC2_02135</name>
    <name evidence="3" type="ORF">SMC3_06910</name>
</gene>
<protein>
    <submittedName>
        <fullName evidence="3">DUF4829 domain-containing protein</fullName>
    </submittedName>
</protein>
<feature type="chain" id="PRO_5017198278" evidence="1">
    <location>
        <begin position="33"/>
        <end position="310"/>
    </location>
</feature>
<organism evidence="3 6">
    <name type="scientific">Candidatus Cryosericum hinesii</name>
    <dbReference type="NCBI Taxonomy" id="2290915"/>
    <lineage>
        <taxon>Bacteria</taxon>
        <taxon>Pseudomonadati</taxon>
        <taxon>Caldisericota/Cryosericota group</taxon>
        <taxon>Candidatus Cryosericota</taxon>
        <taxon>Candidatus Cryosericia</taxon>
        <taxon>Candidatus Cryosericales</taxon>
        <taxon>Candidatus Cryosericaceae</taxon>
        <taxon>Candidatus Cryosericum</taxon>
    </lineage>
</organism>
<dbReference type="Proteomes" id="UP000266042">
    <property type="component" value="Unassembled WGS sequence"/>
</dbReference>
<evidence type="ECO:0000313" key="4">
    <source>
        <dbReference type="EMBL" id="RIE14982.1"/>
    </source>
</evidence>
<evidence type="ECO:0000313" key="5">
    <source>
        <dbReference type="Proteomes" id="UP000265724"/>
    </source>
</evidence>
<feature type="domain" description="DUF4829" evidence="2">
    <location>
        <begin position="205"/>
        <end position="304"/>
    </location>
</feature>
<sequence length="310" mass="34382">MKITNARHSSRITAFTGILLALVLAAGCTPKAATGTVDVPQGNTMAQDIQKGTTPCKGIVPAFVLDGKSLYIMNTQATFKVTDVIDTRTVRADTTALVTLAGQTSKKQLSVVFYLCQPLSDKADRSPDGTMTYSSAIPQKDVPTPTIIKGQTYTVTGILQPHWQGIPLIYLPSAFCFVQDTANESFFYGPSDQFAQEPSSIAARKVIEEYFKYWNGKNLAEMEKRMTPNRKNINWGFDAIDYVKLIDINERHSQEAPGTKTFNVVFEIKYKKGKSSSIDEGRVSWGYLLKRDNANSPWLIYDWGGGGYDW</sequence>
<accession>A0A398DIZ9</accession>
<dbReference type="RefSeq" id="WP_119086950.1">
    <property type="nucleotide sequence ID" value="NZ_QXIV01000008.1"/>
</dbReference>
<evidence type="ECO:0000259" key="2">
    <source>
        <dbReference type="Pfam" id="PF16111"/>
    </source>
</evidence>
<dbReference type="PROSITE" id="PS51257">
    <property type="entry name" value="PROKAR_LIPOPROTEIN"/>
    <property type="match status" value="1"/>
</dbReference>
<keyword evidence="5" id="KW-1185">Reference proteome</keyword>
<keyword evidence="1" id="KW-0732">Signal</keyword>
<feature type="signal peptide" evidence="1">
    <location>
        <begin position="1"/>
        <end position="32"/>
    </location>
</feature>
<reference evidence="5 6" key="1">
    <citation type="submission" date="2018-09" db="EMBL/GenBank/DDBJ databases">
        <title>Discovery and Ecogenomic Context for Candidatus Cryosericales, a Global Caldiserica Order Active in Thawing Permafrost.</title>
        <authorList>
            <person name="Martinez M.A."/>
            <person name="Woodcroft B.J."/>
            <person name="Ignacio Espinoza J.C."/>
            <person name="Zayed A."/>
            <person name="Singleton C.M."/>
            <person name="Boyd J."/>
            <person name="Li Y.-F."/>
            <person name="Purvine S."/>
            <person name="Maughan H."/>
            <person name="Hodgkins S.B."/>
            <person name="Anderson D."/>
            <person name="Sederholm M."/>
            <person name="Temperton B."/>
            <person name="Saleska S.R."/>
            <person name="Tyson G.W."/>
            <person name="Rich V.I."/>
        </authorList>
    </citation>
    <scope>NUCLEOTIDE SEQUENCE [LARGE SCALE GENOMIC DNA]</scope>
    <source>
        <strain evidence="4 5">SMC2</strain>
        <strain evidence="3 6">SMC3</strain>
    </source>
</reference>
<dbReference type="InterPro" id="IPR032256">
    <property type="entry name" value="DUF4829"/>
</dbReference>
<dbReference type="AlphaFoldDB" id="A0A398DIZ9"/>
<evidence type="ECO:0000313" key="6">
    <source>
        <dbReference type="Proteomes" id="UP000266042"/>
    </source>
</evidence>
<name>A0A398DIZ9_9BACT</name>
<proteinExistence type="predicted"/>